<reference evidence="9 10" key="1">
    <citation type="submission" date="2015-02" db="EMBL/GenBank/DDBJ databases">
        <title>Draft genome of a novel marine cyanobacterium (Chroococcales) isolated from South Atlantic Ocean.</title>
        <authorList>
            <person name="Rigonato J."/>
            <person name="Alvarenga D.O."/>
            <person name="Branco L.H."/>
            <person name="Varani A.M."/>
            <person name="Brandini F.P."/>
            <person name="Fiore M.F."/>
        </authorList>
    </citation>
    <scope>NUCLEOTIDE SEQUENCE [LARGE SCALE GENOMIC DNA]</scope>
    <source>
        <strain evidence="9 10">CENA595</strain>
    </source>
</reference>
<comment type="catalytic activity">
    <reaction evidence="1 7">
        <text>Cleavage of hydrophobic, N-terminal signal or leader sequences from secreted and periplasmic proteins.</text>
        <dbReference type="EC" id="3.4.21.89"/>
    </reaction>
</comment>
<comment type="subcellular location">
    <subcellularLocation>
        <location evidence="2">Cell membrane</location>
        <topology evidence="2">Single-pass type II membrane protein</topology>
    </subcellularLocation>
    <subcellularLocation>
        <location evidence="7">Membrane</location>
        <topology evidence="7">Single-pass type II membrane protein</topology>
    </subcellularLocation>
</comment>
<dbReference type="InterPro" id="IPR000223">
    <property type="entry name" value="Pept_S26A_signal_pept_1"/>
</dbReference>
<dbReference type="CDD" id="cd06530">
    <property type="entry name" value="S26_SPase_I"/>
    <property type="match status" value="1"/>
</dbReference>
<evidence type="ECO:0000256" key="1">
    <source>
        <dbReference type="ARBA" id="ARBA00000677"/>
    </source>
</evidence>
<keyword evidence="7" id="KW-0645">Protease</keyword>
<dbReference type="GO" id="GO:0009003">
    <property type="term" value="F:signal peptidase activity"/>
    <property type="evidence" value="ECO:0007669"/>
    <property type="project" value="UniProtKB-EC"/>
</dbReference>
<evidence type="ECO:0000313" key="10">
    <source>
        <dbReference type="Proteomes" id="UP000032452"/>
    </source>
</evidence>
<dbReference type="PROSITE" id="PS00761">
    <property type="entry name" value="SPASE_I_3"/>
    <property type="match status" value="1"/>
</dbReference>
<evidence type="ECO:0000256" key="5">
    <source>
        <dbReference type="ARBA" id="ARBA00022801"/>
    </source>
</evidence>
<dbReference type="GO" id="GO:0005886">
    <property type="term" value="C:plasma membrane"/>
    <property type="evidence" value="ECO:0007669"/>
    <property type="project" value="UniProtKB-SubCell"/>
</dbReference>
<dbReference type="InterPro" id="IPR019758">
    <property type="entry name" value="Pept_S26A_signal_pept_1_CS"/>
</dbReference>
<comment type="caution">
    <text evidence="9">The sequence shown here is derived from an EMBL/GenBank/DDBJ whole genome shotgun (WGS) entry which is preliminary data.</text>
</comment>
<evidence type="ECO:0000259" key="8">
    <source>
        <dbReference type="Pfam" id="PF10502"/>
    </source>
</evidence>
<evidence type="ECO:0000256" key="4">
    <source>
        <dbReference type="ARBA" id="ARBA00013208"/>
    </source>
</evidence>
<dbReference type="PRINTS" id="PR00727">
    <property type="entry name" value="LEADERPTASE"/>
</dbReference>
<comment type="similarity">
    <text evidence="3 7">Belongs to the peptidase S26 family.</text>
</comment>
<dbReference type="PATRIC" id="fig|1618023.3.peg.745"/>
<dbReference type="AlphaFoldDB" id="A0A0D8ZVN9"/>
<dbReference type="EMBL" id="JYON01000003">
    <property type="protein sequence ID" value="KJH72800.1"/>
    <property type="molecule type" value="Genomic_DNA"/>
</dbReference>
<dbReference type="NCBIfam" id="TIGR02227">
    <property type="entry name" value="sigpep_I_bact"/>
    <property type="match status" value="1"/>
</dbReference>
<dbReference type="InterPro" id="IPR036286">
    <property type="entry name" value="LexA/Signal_pep-like_sf"/>
</dbReference>
<keyword evidence="10" id="KW-1185">Reference proteome</keyword>
<dbReference type="GO" id="GO:0004252">
    <property type="term" value="F:serine-type endopeptidase activity"/>
    <property type="evidence" value="ECO:0007669"/>
    <property type="project" value="InterPro"/>
</dbReference>
<dbReference type="Gene3D" id="2.10.109.10">
    <property type="entry name" value="Umud Fragment, subunit A"/>
    <property type="match status" value="1"/>
</dbReference>
<name>A0A0D8ZVN9_9CYAN</name>
<dbReference type="PANTHER" id="PTHR43390">
    <property type="entry name" value="SIGNAL PEPTIDASE I"/>
    <property type="match status" value="1"/>
</dbReference>
<dbReference type="PANTHER" id="PTHR43390:SF1">
    <property type="entry name" value="CHLOROPLAST PROCESSING PEPTIDASE"/>
    <property type="match status" value="1"/>
</dbReference>
<evidence type="ECO:0000256" key="2">
    <source>
        <dbReference type="ARBA" id="ARBA00004401"/>
    </source>
</evidence>
<evidence type="ECO:0000256" key="6">
    <source>
        <dbReference type="PIRSR" id="PIRSR600223-1"/>
    </source>
</evidence>
<evidence type="ECO:0000313" key="9">
    <source>
        <dbReference type="EMBL" id="KJH72800.1"/>
    </source>
</evidence>
<feature type="active site" evidence="6">
    <location>
        <position position="116"/>
    </location>
</feature>
<protein>
    <recommendedName>
        <fullName evidence="4 7">Signal peptidase I</fullName>
        <ecNumber evidence="4 7">3.4.21.89</ecNumber>
    </recommendedName>
</protein>
<feature type="domain" description="Peptidase S26" evidence="8">
    <location>
        <begin position="17"/>
        <end position="196"/>
    </location>
</feature>
<dbReference type="RefSeq" id="WP_045053414.1">
    <property type="nucleotide sequence ID" value="NZ_CAWMDP010000011.1"/>
</dbReference>
<evidence type="ECO:0000256" key="7">
    <source>
        <dbReference type="RuleBase" id="RU362042"/>
    </source>
</evidence>
<dbReference type="Proteomes" id="UP000032452">
    <property type="component" value="Unassembled WGS sequence"/>
</dbReference>
<dbReference type="InterPro" id="IPR019757">
    <property type="entry name" value="Pept_S26A_signal_pept_1_Lys-AS"/>
</dbReference>
<feature type="active site" evidence="6">
    <location>
        <position position="46"/>
    </location>
</feature>
<dbReference type="SUPFAM" id="SSF51306">
    <property type="entry name" value="LexA/Signal peptidase"/>
    <property type="match status" value="1"/>
</dbReference>
<dbReference type="OrthoDB" id="9802919at2"/>
<dbReference type="PROSITE" id="PS00760">
    <property type="entry name" value="SPASE_I_2"/>
    <property type="match status" value="1"/>
</dbReference>
<dbReference type="Pfam" id="PF10502">
    <property type="entry name" value="Peptidase_S26"/>
    <property type="match status" value="1"/>
</dbReference>
<dbReference type="InterPro" id="IPR019533">
    <property type="entry name" value="Peptidase_S26"/>
</dbReference>
<dbReference type="EC" id="3.4.21.89" evidence="4 7"/>
<gene>
    <name evidence="9" type="ORF">UH38_04385</name>
</gene>
<accession>A0A0D8ZVN9</accession>
<sequence>MSDRKASKEREGSWIGELGRTIALSIILSLGIRTFVAEARWIPTGSMLPTLQINDKLIIDKVSYRLHSPQRGDIVVFMPPNTAKICSQLVPGDTVDPWQVDPNKSEVPEIKDAYIKRLIGLPGDKIQVKQGKVYINNQALSEEYIADAPNYELGPITVPPNSYLMLGDNRNNSCDSHMWGFVPKDHIIGRAVVRFWPPNRVGELD</sequence>
<dbReference type="STRING" id="1618023.UH38_04385"/>
<organism evidence="9 10">
    <name type="scientific">Aliterella atlantica CENA595</name>
    <dbReference type="NCBI Taxonomy" id="1618023"/>
    <lineage>
        <taxon>Bacteria</taxon>
        <taxon>Bacillati</taxon>
        <taxon>Cyanobacteriota</taxon>
        <taxon>Cyanophyceae</taxon>
        <taxon>Chroococcidiopsidales</taxon>
        <taxon>Aliterellaceae</taxon>
        <taxon>Aliterella</taxon>
    </lineage>
</organism>
<dbReference type="GO" id="GO:0006465">
    <property type="term" value="P:signal peptide processing"/>
    <property type="evidence" value="ECO:0007669"/>
    <property type="project" value="InterPro"/>
</dbReference>
<keyword evidence="5 7" id="KW-0378">Hydrolase</keyword>
<evidence type="ECO:0000256" key="3">
    <source>
        <dbReference type="ARBA" id="ARBA00009370"/>
    </source>
</evidence>
<proteinExistence type="inferred from homology"/>